<evidence type="ECO:0000256" key="1">
    <source>
        <dbReference type="SAM" id="SignalP"/>
    </source>
</evidence>
<name>A0A8K0TPI5_9PEZI</name>
<reference evidence="2" key="1">
    <citation type="journal article" date="2021" name="Nat. Commun.">
        <title>Genetic determinants of endophytism in the Arabidopsis root mycobiome.</title>
        <authorList>
            <person name="Mesny F."/>
            <person name="Miyauchi S."/>
            <person name="Thiergart T."/>
            <person name="Pickel B."/>
            <person name="Atanasova L."/>
            <person name="Karlsson M."/>
            <person name="Huettel B."/>
            <person name="Barry K.W."/>
            <person name="Haridas S."/>
            <person name="Chen C."/>
            <person name="Bauer D."/>
            <person name="Andreopoulos W."/>
            <person name="Pangilinan J."/>
            <person name="LaButti K."/>
            <person name="Riley R."/>
            <person name="Lipzen A."/>
            <person name="Clum A."/>
            <person name="Drula E."/>
            <person name="Henrissat B."/>
            <person name="Kohler A."/>
            <person name="Grigoriev I.V."/>
            <person name="Martin F.M."/>
            <person name="Hacquard S."/>
        </authorList>
    </citation>
    <scope>NUCLEOTIDE SEQUENCE</scope>
    <source>
        <strain evidence="2">MPI-CAGE-AT-0016</strain>
    </source>
</reference>
<dbReference type="EMBL" id="JAGPXD010000002">
    <property type="protein sequence ID" value="KAH7369010.1"/>
    <property type="molecule type" value="Genomic_DNA"/>
</dbReference>
<evidence type="ECO:0000313" key="3">
    <source>
        <dbReference type="Proteomes" id="UP000813385"/>
    </source>
</evidence>
<dbReference type="AlphaFoldDB" id="A0A8K0TPI5"/>
<gene>
    <name evidence="2" type="ORF">B0T11DRAFT_69403</name>
</gene>
<proteinExistence type="predicted"/>
<dbReference type="Proteomes" id="UP000813385">
    <property type="component" value="Unassembled WGS sequence"/>
</dbReference>
<protein>
    <submittedName>
        <fullName evidence="2">Uncharacterized protein</fullName>
    </submittedName>
</protein>
<keyword evidence="1" id="KW-0732">Signal</keyword>
<keyword evidence="3" id="KW-1185">Reference proteome</keyword>
<feature type="chain" id="PRO_5035439352" evidence="1">
    <location>
        <begin position="19"/>
        <end position="92"/>
    </location>
</feature>
<accession>A0A8K0TPI5</accession>
<sequence>MQFRLSWMVAALAATVAALPTALDSVPAELDAREACRLDSFNGVTHRNEIRPRCKWYVCGQNGVWREVRDCGLDSTCHSQATTCKDRFGTLY</sequence>
<organism evidence="2 3">
    <name type="scientific">Plectosphaerella cucumerina</name>
    <dbReference type="NCBI Taxonomy" id="40658"/>
    <lineage>
        <taxon>Eukaryota</taxon>
        <taxon>Fungi</taxon>
        <taxon>Dikarya</taxon>
        <taxon>Ascomycota</taxon>
        <taxon>Pezizomycotina</taxon>
        <taxon>Sordariomycetes</taxon>
        <taxon>Hypocreomycetidae</taxon>
        <taxon>Glomerellales</taxon>
        <taxon>Plectosphaerellaceae</taxon>
        <taxon>Plectosphaerella</taxon>
    </lineage>
</organism>
<feature type="signal peptide" evidence="1">
    <location>
        <begin position="1"/>
        <end position="18"/>
    </location>
</feature>
<evidence type="ECO:0000313" key="2">
    <source>
        <dbReference type="EMBL" id="KAH7369010.1"/>
    </source>
</evidence>
<comment type="caution">
    <text evidence="2">The sequence shown here is derived from an EMBL/GenBank/DDBJ whole genome shotgun (WGS) entry which is preliminary data.</text>
</comment>